<proteinExistence type="predicted"/>
<feature type="compositionally biased region" description="Polar residues" evidence="1">
    <location>
        <begin position="453"/>
        <end position="462"/>
    </location>
</feature>
<evidence type="ECO:0000313" key="4">
    <source>
        <dbReference type="EMBL" id="CAI9282448.1"/>
    </source>
</evidence>
<evidence type="ECO:0000313" key="5">
    <source>
        <dbReference type="Proteomes" id="UP001177003"/>
    </source>
</evidence>
<dbReference type="Pfam" id="PF26138">
    <property type="entry name" value="DUF8040"/>
    <property type="match status" value="1"/>
</dbReference>
<keyword evidence="5" id="KW-1185">Reference proteome</keyword>
<evidence type="ECO:0008006" key="6">
    <source>
        <dbReference type="Google" id="ProtNLM"/>
    </source>
</evidence>
<dbReference type="PANTHER" id="PTHR22930:SF262">
    <property type="entry name" value="MYB_SANT-LIKE DOMAIN, HARBINGER TRANSPOSASE-DERIVED NUCLEASE DOMAIN PROTEIN-RELATED"/>
    <property type="match status" value="1"/>
</dbReference>
<protein>
    <recommendedName>
        <fullName evidence="6">Myb/SANT-like domain-containing protein</fullName>
    </recommendedName>
</protein>
<dbReference type="PANTHER" id="PTHR22930">
    <property type="match status" value="1"/>
</dbReference>
<dbReference type="EMBL" id="OX465080">
    <property type="protein sequence ID" value="CAI9282448.1"/>
    <property type="molecule type" value="Genomic_DNA"/>
</dbReference>
<feature type="region of interest" description="Disordered" evidence="1">
    <location>
        <begin position="414"/>
        <end position="462"/>
    </location>
</feature>
<name>A0AA36E4Z4_LACSI</name>
<evidence type="ECO:0000256" key="1">
    <source>
        <dbReference type="SAM" id="MobiDB-lite"/>
    </source>
</evidence>
<dbReference type="InterPro" id="IPR024752">
    <property type="entry name" value="Myb/SANT-like_dom"/>
</dbReference>
<feature type="domain" description="Myb/SANT-like" evidence="2">
    <location>
        <begin position="6"/>
        <end position="72"/>
    </location>
</feature>
<reference evidence="4" key="1">
    <citation type="submission" date="2023-04" db="EMBL/GenBank/DDBJ databases">
        <authorList>
            <person name="Vijverberg K."/>
            <person name="Xiong W."/>
            <person name="Schranz E."/>
        </authorList>
    </citation>
    <scope>NUCLEOTIDE SEQUENCE</scope>
</reference>
<accession>A0AA36E4Z4</accession>
<dbReference type="Proteomes" id="UP001177003">
    <property type="component" value="Chromosome 4"/>
</dbReference>
<evidence type="ECO:0000259" key="3">
    <source>
        <dbReference type="Pfam" id="PF26138"/>
    </source>
</evidence>
<dbReference type="AlphaFoldDB" id="A0AA36E4Z4"/>
<organism evidence="4 5">
    <name type="scientific">Lactuca saligna</name>
    <name type="common">Willowleaf lettuce</name>
    <dbReference type="NCBI Taxonomy" id="75948"/>
    <lineage>
        <taxon>Eukaryota</taxon>
        <taxon>Viridiplantae</taxon>
        <taxon>Streptophyta</taxon>
        <taxon>Embryophyta</taxon>
        <taxon>Tracheophyta</taxon>
        <taxon>Spermatophyta</taxon>
        <taxon>Magnoliopsida</taxon>
        <taxon>eudicotyledons</taxon>
        <taxon>Gunneridae</taxon>
        <taxon>Pentapetalae</taxon>
        <taxon>asterids</taxon>
        <taxon>campanulids</taxon>
        <taxon>Asterales</taxon>
        <taxon>Asteraceae</taxon>
        <taxon>Cichorioideae</taxon>
        <taxon>Cichorieae</taxon>
        <taxon>Lactucinae</taxon>
        <taxon>Lactuca</taxon>
    </lineage>
</organism>
<feature type="compositionally biased region" description="Acidic residues" evidence="1">
    <location>
        <begin position="426"/>
        <end position="439"/>
    </location>
</feature>
<evidence type="ECO:0000259" key="2">
    <source>
        <dbReference type="Pfam" id="PF12776"/>
    </source>
</evidence>
<dbReference type="Pfam" id="PF12776">
    <property type="entry name" value="Myb_DNA-bind_3"/>
    <property type="match status" value="1"/>
</dbReference>
<dbReference type="InterPro" id="IPR045249">
    <property type="entry name" value="HARBI1-like"/>
</dbReference>
<feature type="domain" description="DUF8040" evidence="3">
    <location>
        <begin position="254"/>
        <end position="340"/>
    </location>
</feature>
<sequence>MGEKQQWINEHLKCLLDICIEEVESVGRKGLSLQKDSWIRLGRVLKEKFGFELSQKQMKNAYDNLKAKYTGWGHPKTASLRTIPLPFPDLCARLFDGNSATRNFRSYSTQSSSIAGAPSCRLPPLQITATPFHAIDDDGDDTSHHEPPPSTASPSAASPSGNPNKRAKPSTPIPLRASPSTSLPVGTSIIGEDLALEMKKALQSLNKGYTIPQCLEKLEVHNGSRSKVTSRNFYVPVHLFFWKRDVKRLRDNDSKMTRHEYTMELLHRNRLQCVEVLRMSRDSFVRLCAHFRANYSLKDNKHVSVEEKIAMFLMMIGHNQCYVIIKQRFQHSKQTIHKFLRLRWVFKGAVGALDGTLIQAVVPDKKQDLYRSRGKGDCYQNVLAICDFNMIFTFVVAGWEEVAHDSRILSEAITDPQSSFPFPPPYEEDDQAGEDDEVGGCDPTQRGERRWSRSCQIPNSSDLGRWRHCDSTKKMIKPEKTNEGFSFDGFRRGGGFRRNCRPREI</sequence>
<gene>
    <name evidence="4" type="ORF">LSALG_LOCUS22087</name>
</gene>
<dbReference type="InterPro" id="IPR058353">
    <property type="entry name" value="DUF8040"/>
</dbReference>
<feature type="region of interest" description="Disordered" evidence="1">
    <location>
        <begin position="131"/>
        <end position="184"/>
    </location>
</feature>